<dbReference type="AlphaFoldDB" id="A0AAJ0MF13"/>
<sequence length="73" mass="7658">MPVMALQAAKAAVMISSCVTARPLVVRMPVCAQSHSTCVRASSLVIQSPLLLSIISASLTFGRIAIMPLCHAH</sequence>
<proteinExistence type="predicted"/>
<protein>
    <submittedName>
        <fullName evidence="1">Uncharacterized protein</fullName>
    </submittedName>
</protein>
<evidence type="ECO:0000313" key="1">
    <source>
        <dbReference type="EMBL" id="KAK3354052.1"/>
    </source>
</evidence>
<organism evidence="1 2">
    <name type="scientific">Lasiosphaeria hispida</name>
    <dbReference type="NCBI Taxonomy" id="260671"/>
    <lineage>
        <taxon>Eukaryota</taxon>
        <taxon>Fungi</taxon>
        <taxon>Dikarya</taxon>
        <taxon>Ascomycota</taxon>
        <taxon>Pezizomycotina</taxon>
        <taxon>Sordariomycetes</taxon>
        <taxon>Sordariomycetidae</taxon>
        <taxon>Sordariales</taxon>
        <taxon>Lasiosphaeriaceae</taxon>
        <taxon>Lasiosphaeria</taxon>
    </lineage>
</organism>
<evidence type="ECO:0000313" key="2">
    <source>
        <dbReference type="Proteomes" id="UP001275084"/>
    </source>
</evidence>
<comment type="caution">
    <text evidence="1">The sequence shown here is derived from an EMBL/GenBank/DDBJ whole genome shotgun (WGS) entry which is preliminary data.</text>
</comment>
<accession>A0AAJ0MF13</accession>
<gene>
    <name evidence="1" type="ORF">B0T25DRAFT_545885</name>
</gene>
<reference evidence="1" key="1">
    <citation type="journal article" date="2023" name="Mol. Phylogenet. Evol.">
        <title>Genome-scale phylogeny and comparative genomics of the fungal order Sordariales.</title>
        <authorList>
            <person name="Hensen N."/>
            <person name="Bonometti L."/>
            <person name="Westerberg I."/>
            <person name="Brannstrom I.O."/>
            <person name="Guillou S."/>
            <person name="Cros-Aarteil S."/>
            <person name="Calhoun S."/>
            <person name="Haridas S."/>
            <person name="Kuo A."/>
            <person name="Mondo S."/>
            <person name="Pangilinan J."/>
            <person name="Riley R."/>
            <person name="LaButti K."/>
            <person name="Andreopoulos B."/>
            <person name="Lipzen A."/>
            <person name="Chen C."/>
            <person name="Yan M."/>
            <person name="Daum C."/>
            <person name="Ng V."/>
            <person name="Clum A."/>
            <person name="Steindorff A."/>
            <person name="Ohm R.A."/>
            <person name="Martin F."/>
            <person name="Silar P."/>
            <person name="Natvig D.O."/>
            <person name="Lalanne C."/>
            <person name="Gautier V."/>
            <person name="Ament-Velasquez S.L."/>
            <person name="Kruys A."/>
            <person name="Hutchinson M.I."/>
            <person name="Powell A.J."/>
            <person name="Barry K."/>
            <person name="Miller A.N."/>
            <person name="Grigoriev I.V."/>
            <person name="Debuchy R."/>
            <person name="Gladieux P."/>
            <person name="Hiltunen Thoren M."/>
            <person name="Johannesson H."/>
        </authorList>
    </citation>
    <scope>NUCLEOTIDE SEQUENCE</scope>
    <source>
        <strain evidence="1">CBS 955.72</strain>
    </source>
</reference>
<dbReference type="Proteomes" id="UP001275084">
    <property type="component" value="Unassembled WGS sequence"/>
</dbReference>
<name>A0AAJ0MF13_9PEZI</name>
<keyword evidence="2" id="KW-1185">Reference proteome</keyword>
<dbReference type="EMBL" id="JAUIQD010000004">
    <property type="protein sequence ID" value="KAK3354052.1"/>
    <property type="molecule type" value="Genomic_DNA"/>
</dbReference>
<reference evidence="1" key="2">
    <citation type="submission" date="2023-06" db="EMBL/GenBank/DDBJ databases">
        <authorList>
            <consortium name="Lawrence Berkeley National Laboratory"/>
            <person name="Haridas S."/>
            <person name="Hensen N."/>
            <person name="Bonometti L."/>
            <person name="Westerberg I."/>
            <person name="Brannstrom I.O."/>
            <person name="Guillou S."/>
            <person name="Cros-Aarteil S."/>
            <person name="Calhoun S."/>
            <person name="Kuo A."/>
            <person name="Mondo S."/>
            <person name="Pangilinan J."/>
            <person name="Riley R."/>
            <person name="Labutti K."/>
            <person name="Andreopoulos B."/>
            <person name="Lipzen A."/>
            <person name="Chen C."/>
            <person name="Yanf M."/>
            <person name="Daum C."/>
            <person name="Ng V."/>
            <person name="Clum A."/>
            <person name="Steindorff A."/>
            <person name="Ohm R."/>
            <person name="Martin F."/>
            <person name="Silar P."/>
            <person name="Natvig D."/>
            <person name="Lalanne C."/>
            <person name="Gautier V."/>
            <person name="Ament-Velasquez S.L."/>
            <person name="Kruys A."/>
            <person name="Hutchinson M.I."/>
            <person name="Powell A.J."/>
            <person name="Barry K."/>
            <person name="Miller A.N."/>
            <person name="Grigoriev I.V."/>
            <person name="Debuchy R."/>
            <person name="Gladieux P."/>
            <person name="Thoren M.H."/>
            <person name="Johannesson H."/>
        </authorList>
    </citation>
    <scope>NUCLEOTIDE SEQUENCE</scope>
    <source>
        <strain evidence="1">CBS 955.72</strain>
    </source>
</reference>